<evidence type="ECO:0000313" key="1">
    <source>
        <dbReference type="EMBL" id="MDN0088362.1"/>
    </source>
</evidence>
<protein>
    <recommendedName>
        <fullName evidence="3">Phage protein</fullName>
    </recommendedName>
</protein>
<dbReference type="Proteomes" id="UP001167864">
    <property type="component" value="Unassembled WGS sequence"/>
</dbReference>
<gene>
    <name evidence="1" type="ORF">QVN42_13410</name>
</gene>
<name>A0AAW7K6Q5_9GAMM</name>
<comment type="caution">
    <text evidence="1">The sequence shown here is derived from an EMBL/GenBank/DDBJ whole genome shotgun (WGS) entry which is preliminary data.</text>
</comment>
<dbReference type="Pfam" id="PF26207">
    <property type="entry name" value="Phage_phiTE_015"/>
    <property type="match status" value="1"/>
</dbReference>
<dbReference type="RefSeq" id="WP_289818087.1">
    <property type="nucleotide sequence ID" value="NZ_JAUEHU010000012.1"/>
</dbReference>
<dbReference type="InterPro" id="IPR058601">
    <property type="entry name" value="Phage_phiTE_015-like"/>
</dbReference>
<evidence type="ECO:0000313" key="2">
    <source>
        <dbReference type="Proteomes" id="UP001167864"/>
    </source>
</evidence>
<accession>A0AAW7K6Q5</accession>
<sequence length="109" mass="12516">MMDITKSQSDFEAWLKSKMPTTYKLAYETENYCDDEDMVNLAKALVLDMRTAWQASRESIQIIPSVPSYIFAGKTNDYRDGFVLGGYQRDANWKEALRTTGIRIKGESE</sequence>
<reference evidence="1" key="1">
    <citation type="submission" date="2023-06" db="EMBL/GenBank/DDBJ databases">
        <authorList>
            <person name="Polev D.E."/>
            <person name="Saitova A.T."/>
            <person name="Bogumilchik E.A."/>
            <person name="Kokorina G.I."/>
            <person name="Voskresenskaia E.A."/>
        </authorList>
    </citation>
    <scope>NUCLEOTIDE SEQUENCE</scope>
    <source>
        <strain evidence="1">2145 StPb PI</strain>
    </source>
</reference>
<dbReference type="EMBL" id="JAUEHU010000012">
    <property type="protein sequence ID" value="MDN0088362.1"/>
    <property type="molecule type" value="Genomic_DNA"/>
</dbReference>
<proteinExistence type="predicted"/>
<organism evidence="1 2">
    <name type="scientific">Yersinia nurmii</name>
    <dbReference type="NCBI Taxonomy" id="685706"/>
    <lineage>
        <taxon>Bacteria</taxon>
        <taxon>Pseudomonadati</taxon>
        <taxon>Pseudomonadota</taxon>
        <taxon>Gammaproteobacteria</taxon>
        <taxon>Enterobacterales</taxon>
        <taxon>Yersiniaceae</taxon>
        <taxon>Yersinia</taxon>
    </lineage>
</organism>
<dbReference type="AlphaFoldDB" id="A0AAW7K6Q5"/>
<evidence type="ECO:0008006" key="3">
    <source>
        <dbReference type="Google" id="ProtNLM"/>
    </source>
</evidence>